<dbReference type="RefSeq" id="XP_029220732.1">
    <property type="nucleotide sequence ID" value="XM_029363366.1"/>
</dbReference>
<dbReference type="GO" id="GO:0046872">
    <property type="term" value="F:metal ion binding"/>
    <property type="evidence" value="ECO:0007669"/>
    <property type="project" value="UniProtKB-KW"/>
</dbReference>
<evidence type="ECO:0000256" key="14">
    <source>
        <dbReference type="SAM" id="MobiDB-lite"/>
    </source>
</evidence>
<comment type="pathway">
    <text evidence="3">Protein modification; protein glycosylation.</text>
</comment>
<evidence type="ECO:0000256" key="4">
    <source>
        <dbReference type="ARBA" id="ARBA00006492"/>
    </source>
</evidence>
<comment type="subcellular location">
    <subcellularLocation>
        <location evidence="2">Golgi apparatus membrane</location>
        <topology evidence="2">Single-pass type II membrane protein</topology>
    </subcellularLocation>
</comment>
<keyword evidence="5 16" id="KW-0328">Glycosyltransferase</keyword>
<dbReference type="InterPro" id="IPR004139">
    <property type="entry name" value="Glyco_trans_13"/>
</dbReference>
<feature type="region of interest" description="Disordered" evidence="14">
    <location>
        <begin position="97"/>
        <end position="119"/>
    </location>
</feature>
<dbReference type="GO" id="GO:0008375">
    <property type="term" value="F:acetylglucosaminyltransferase activity"/>
    <property type="evidence" value="ECO:0007669"/>
    <property type="project" value="InterPro"/>
</dbReference>
<feature type="compositionally biased region" description="Basic and acidic residues" evidence="14">
    <location>
        <begin position="267"/>
        <end position="276"/>
    </location>
</feature>
<dbReference type="VEuPathDB" id="ToxoDB:BESB_049150"/>
<keyword evidence="10 15" id="KW-1133">Transmembrane helix</keyword>
<evidence type="ECO:0000256" key="2">
    <source>
        <dbReference type="ARBA" id="ARBA00004323"/>
    </source>
</evidence>
<proteinExistence type="inferred from homology"/>
<keyword evidence="12 15" id="KW-0472">Membrane</keyword>
<evidence type="ECO:0000256" key="9">
    <source>
        <dbReference type="ARBA" id="ARBA00022968"/>
    </source>
</evidence>
<evidence type="ECO:0000256" key="3">
    <source>
        <dbReference type="ARBA" id="ARBA00004922"/>
    </source>
</evidence>
<dbReference type="UniPathway" id="UPA00378"/>
<evidence type="ECO:0000313" key="16">
    <source>
        <dbReference type="EMBL" id="PFH36723.1"/>
    </source>
</evidence>
<evidence type="ECO:0000256" key="6">
    <source>
        <dbReference type="ARBA" id="ARBA00022679"/>
    </source>
</evidence>
<dbReference type="Gene3D" id="3.90.550.10">
    <property type="entry name" value="Spore Coat Polysaccharide Biosynthesis Protein SpsA, Chain A"/>
    <property type="match status" value="1"/>
</dbReference>
<accession>A0A2A9MLV3</accession>
<keyword evidence="7 15" id="KW-0812">Transmembrane</keyword>
<feature type="compositionally biased region" description="Basic and acidic residues" evidence="14">
    <location>
        <begin position="107"/>
        <end position="118"/>
    </location>
</feature>
<gene>
    <name evidence="16" type="ORF">BESB_049150</name>
</gene>
<dbReference type="EMBL" id="NWUJ01000003">
    <property type="protein sequence ID" value="PFH36723.1"/>
    <property type="molecule type" value="Genomic_DNA"/>
</dbReference>
<dbReference type="Proteomes" id="UP000224006">
    <property type="component" value="Chromosome III"/>
</dbReference>
<evidence type="ECO:0000256" key="12">
    <source>
        <dbReference type="ARBA" id="ARBA00023136"/>
    </source>
</evidence>
<dbReference type="OrthoDB" id="331647at2759"/>
<evidence type="ECO:0000256" key="10">
    <source>
        <dbReference type="ARBA" id="ARBA00022989"/>
    </source>
</evidence>
<evidence type="ECO:0000313" key="17">
    <source>
        <dbReference type="Proteomes" id="UP000224006"/>
    </source>
</evidence>
<evidence type="ECO:0000256" key="11">
    <source>
        <dbReference type="ARBA" id="ARBA00023034"/>
    </source>
</evidence>
<keyword evidence="17" id="KW-1185">Reference proteome</keyword>
<dbReference type="GeneID" id="40309845"/>
<dbReference type="Pfam" id="PF03071">
    <property type="entry name" value="GNT-I"/>
    <property type="match status" value="1"/>
</dbReference>
<organism evidence="16 17">
    <name type="scientific">Besnoitia besnoiti</name>
    <name type="common">Apicomplexan protozoan</name>
    <dbReference type="NCBI Taxonomy" id="94643"/>
    <lineage>
        <taxon>Eukaryota</taxon>
        <taxon>Sar</taxon>
        <taxon>Alveolata</taxon>
        <taxon>Apicomplexa</taxon>
        <taxon>Conoidasida</taxon>
        <taxon>Coccidia</taxon>
        <taxon>Eucoccidiorida</taxon>
        <taxon>Eimeriorina</taxon>
        <taxon>Sarcocystidae</taxon>
        <taxon>Besnoitia</taxon>
    </lineage>
</organism>
<dbReference type="AlphaFoldDB" id="A0A2A9MLV3"/>
<dbReference type="KEGG" id="bbes:BESB_049150"/>
<feature type="transmembrane region" description="Helical" evidence="15">
    <location>
        <begin position="54"/>
        <end position="75"/>
    </location>
</feature>
<comment type="cofactor">
    <cofactor evidence="1">
        <name>Mn(2+)</name>
        <dbReference type="ChEBI" id="CHEBI:29035"/>
    </cofactor>
</comment>
<dbReference type="GO" id="GO:0000139">
    <property type="term" value="C:Golgi membrane"/>
    <property type="evidence" value="ECO:0007669"/>
    <property type="project" value="UniProtKB-SubCell"/>
</dbReference>
<evidence type="ECO:0000256" key="7">
    <source>
        <dbReference type="ARBA" id="ARBA00022692"/>
    </source>
</evidence>
<reference evidence="16 17" key="1">
    <citation type="submission" date="2017-09" db="EMBL/GenBank/DDBJ databases">
        <title>Genome sequencing of Besnoitia besnoiti strain Bb-Ger1.</title>
        <authorList>
            <person name="Schares G."/>
            <person name="Venepally P."/>
            <person name="Lorenzi H.A."/>
        </authorList>
    </citation>
    <scope>NUCLEOTIDE SEQUENCE [LARGE SCALE GENOMIC DNA]</scope>
    <source>
        <strain evidence="16 17">Bb-Ger1</strain>
    </source>
</reference>
<comment type="similarity">
    <text evidence="4">Belongs to the glycosyltransferase 13 family.</text>
</comment>
<keyword evidence="11" id="KW-0333">Golgi apparatus</keyword>
<feature type="region of interest" description="Disordered" evidence="14">
    <location>
        <begin position="260"/>
        <end position="279"/>
    </location>
</feature>
<evidence type="ECO:0000256" key="5">
    <source>
        <dbReference type="ARBA" id="ARBA00022676"/>
    </source>
</evidence>
<dbReference type="SUPFAM" id="SSF53448">
    <property type="entry name" value="Nucleotide-diphospho-sugar transferases"/>
    <property type="match status" value="1"/>
</dbReference>
<sequence>MHVNPRVFRGFSTLRNRLHQGQSLHKRSLCFALFAKLSTLVFGHGAQSRRRCGLLLLLVGALGAACITFLLHSYYLARIHELEQALAAAAPKFDAGLPPQPAAGDATETKDAPRERHAALPSWARRGKINAVSGGVWDATAALSLFDLKELLRESREAASETSRAPVEKKSHAKDAEKHLHTHGVGVVLLLHSTQVIAPGAARTLQSLLSLRNAFSGKKLFPVIISQAGSSVWQASAVAPFRVGSSGAYHMQHNVKKLPLSLSPPKHLSDGNKEESGAAASQEMESEHLLWSAKQVFEKLGLPFALFLEADLEFSPDLFGFLEKAVERLVDDPATGCASPFSFFSAPSPGALLSAELRTRLWRSTSLPAFGLLLSRQAWSAAFSVLSRQADAEGDGEAPAERKPEETAAAAPLSCLVPVLSRCRKSSDAMGLPADWKPFLAGQQINEEFVEWVDAAGEKAAAPEGLSAALISALNLAAFEKELEATLDKAKPITAREAKALQLVSSSSSPSLYRMFYSSAAELQEALVTLSGVKLPSLAEFPRHPLAAKAADAQEQMPDAYKGVLYVELPGAQVYLHGTWPERLAGRV</sequence>
<evidence type="ECO:0000256" key="8">
    <source>
        <dbReference type="ARBA" id="ARBA00022723"/>
    </source>
</evidence>
<dbReference type="STRING" id="94643.A0A2A9MLV3"/>
<evidence type="ECO:0000256" key="15">
    <source>
        <dbReference type="SAM" id="Phobius"/>
    </source>
</evidence>
<keyword evidence="8" id="KW-0479">Metal-binding</keyword>
<name>A0A2A9MLV3_BESBE</name>
<evidence type="ECO:0000256" key="1">
    <source>
        <dbReference type="ARBA" id="ARBA00001936"/>
    </source>
</evidence>
<comment type="caution">
    <text evidence="16">The sequence shown here is derived from an EMBL/GenBank/DDBJ whole genome shotgun (WGS) entry which is preliminary data.</text>
</comment>
<keyword evidence="9" id="KW-0735">Signal-anchor</keyword>
<keyword evidence="6 16" id="KW-0808">Transferase</keyword>
<dbReference type="InterPro" id="IPR029044">
    <property type="entry name" value="Nucleotide-diphossugar_trans"/>
</dbReference>
<feature type="compositionally biased region" description="Basic and acidic residues" evidence="14">
    <location>
        <begin position="166"/>
        <end position="177"/>
    </location>
</feature>
<keyword evidence="13" id="KW-0464">Manganese</keyword>
<evidence type="ECO:0000256" key="13">
    <source>
        <dbReference type="ARBA" id="ARBA00023211"/>
    </source>
</evidence>
<protein>
    <submittedName>
        <fullName evidence="16">Alpha-1,3-mannosyl-glycoprotein 2-beta-N-acetylglucosaminyltransferase</fullName>
    </submittedName>
</protein>
<feature type="region of interest" description="Disordered" evidence="14">
    <location>
        <begin position="157"/>
        <end position="177"/>
    </location>
</feature>